<evidence type="ECO:0000259" key="1">
    <source>
        <dbReference type="Pfam" id="PF01850"/>
    </source>
</evidence>
<dbReference type="InterPro" id="IPR029060">
    <property type="entry name" value="PIN-like_dom_sf"/>
</dbReference>
<name>A0A4Y8RYR9_9SPHI</name>
<dbReference type="AlphaFoldDB" id="A0A4Y8RYR9"/>
<comment type="caution">
    <text evidence="2">The sequence shown here is derived from an EMBL/GenBank/DDBJ whole genome shotgun (WGS) entry which is preliminary data.</text>
</comment>
<organism evidence="2 3">
    <name type="scientific">Mucilaginibacter psychrotolerans</name>
    <dbReference type="NCBI Taxonomy" id="1524096"/>
    <lineage>
        <taxon>Bacteria</taxon>
        <taxon>Pseudomonadati</taxon>
        <taxon>Bacteroidota</taxon>
        <taxon>Sphingobacteriia</taxon>
        <taxon>Sphingobacteriales</taxon>
        <taxon>Sphingobacteriaceae</taxon>
        <taxon>Mucilaginibacter</taxon>
    </lineage>
</organism>
<proteinExistence type="predicted"/>
<reference evidence="2 3" key="1">
    <citation type="journal article" date="2017" name="Int. J. Syst. Evol. Microbiol.">
        <title>Mucilaginibacterpsychrotolerans sp. nov., isolated from peatlands.</title>
        <authorList>
            <person name="Deng Y."/>
            <person name="Shen L."/>
            <person name="Xu B."/>
            <person name="Liu Y."/>
            <person name="Gu Z."/>
            <person name="Liu H."/>
            <person name="Zhou Y."/>
        </authorList>
    </citation>
    <scope>NUCLEOTIDE SEQUENCE [LARGE SCALE GENOMIC DNA]</scope>
    <source>
        <strain evidence="2 3">NH7-4</strain>
    </source>
</reference>
<dbReference type="CDD" id="cd18738">
    <property type="entry name" value="PIN_VapC4-5_FitB-like"/>
    <property type="match status" value="1"/>
</dbReference>
<gene>
    <name evidence="2" type="ORF">E2R66_27595</name>
</gene>
<keyword evidence="3" id="KW-1185">Reference proteome</keyword>
<protein>
    <submittedName>
        <fullName evidence="2">PIN domain-containing protein</fullName>
    </submittedName>
</protein>
<dbReference type="RefSeq" id="WP_133237010.1">
    <property type="nucleotide sequence ID" value="NZ_SOZE01000059.1"/>
</dbReference>
<accession>A0A4Y8RYR9</accession>
<dbReference type="Pfam" id="PF01850">
    <property type="entry name" value="PIN"/>
    <property type="match status" value="1"/>
</dbReference>
<feature type="domain" description="PIN" evidence="1">
    <location>
        <begin position="31"/>
        <end position="79"/>
    </location>
</feature>
<dbReference type="Proteomes" id="UP000297540">
    <property type="component" value="Unassembled WGS sequence"/>
</dbReference>
<dbReference type="InterPro" id="IPR002716">
    <property type="entry name" value="PIN_dom"/>
</dbReference>
<dbReference type="EMBL" id="SOZE01000059">
    <property type="protein sequence ID" value="TFF30374.1"/>
    <property type="molecule type" value="Genomic_DNA"/>
</dbReference>
<evidence type="ECO:0000313" key="2">
    <source>
        <dbReference type="EMBL" id="TFF30374.1"/>
    </source>
</evidence>
<sequence>MSIINRIEVLGHSSATEGLASFIDTAIIHHLSEEIIEQTIALRKIIKIKLPDAIIAATAITHGHRLITRNVRDFKNIAGLEVIDPYQI</sequence>
<dbReference type="SUPFAM" id="SSF88723">
    <property type="entry name" value="PIN domain-like"/>
    <property type="match status" value="1"/>
</dbReference>
<dbReference type="Gene3D" id="3.40.50.1010">
    <property type="entry name" value="5'-nuclease"/>
    <property type="match status" value="1"/>
</dbReference>
<evidence type="ECO:0000313" key="3">
    <source>
        <dbReference type="Proteomes" id="UP000297540"/>
    </source>
</evidence>